<dbReference type="InterPro" id="IPR044142">
    <property type="entry name" value="AhpF_NTD_N"/>
</dbReference>
<dbReference type="EC" id="1.8.1.9" evidence="7"/>
<dbReference type="PROSITE" id="PS51354">
    <property type="entry name" value="GLUTAREDOXIN_2"/>
    <property type="match status" value="1"/>
</dbReference>
<dbReference type="Proteomes" id="UP000029050">
    <property type="component" value="Unassembled WGS sequence"/>
</dbReference>
<dbReference type="InterPro" id="IPR023753">
    <property type="entry name" value="FAD/NAD-binding_dom"/>
</dbReference>
<dbReference type="CDD" id="cd02974">
    <property type="entry name" value="AhpF_NTD_N"/>
    <property type="match status" value="1"/>
</dbReference>
<dbReference type="eggNOG" id="COG3634">
    <property type="taxonomic scope" value="Bacteria"/>
</dbReference>
<gene>
    <name evidence="7" type="ORF">BPSY_0607</name>
</gene>
<evidence type="ECO:0000259" key="6">
    <source>
        <dbReference type="Pfam" id="PF13192"/>
    </source>
</evidence>
<evidence type="ECO:0000256" key="1">
    <source>
        <dbReference type="ARBA" id="ARBA00022630"/>
    </source>
</evidence>
<dbReference type="InterPro" id="IPR036249">
    <property type="entry name" value="Thioredoxin-like_sf"/>
</dbReference>
<keyword evidence="2 7" id="KW-0560">Oxidoreductase</keyword>
<dbReference type="OrthoDB" id="109585at2"/>
<dbReference type="InterPro" id="IPR050097">
    <property type="entry name" value="Ferredoxin-NADP_redctase_2"/>
</dbReference>
<dbReference type="PANTHER" id="PTHR48105">
    <property type="entry name" value="THIOREDOXIN REDUCTASE 1-RELATED-RELATED"/>
    <property type="match status" value="1"/>
</dbReference>
<evidence type="ECO:0000256" key="4">
    <source>
        <dbReference type="SAM" id="MobiDB-lite"/>
    </source>
</evidence>
<feature type="domain" description="FAD/NAD(P)-binding" evidence="5">
    <location>
        <begin position="19"/>
        <end position="311"/>
    </location>
</feature>
<dbReference type="RefSeq" id="WP_051921573.1">
    <property type="nucleotide sequence ID" value="NZ_BAABVZ010000001.1"/>
</dbReference>
<dbReference type="AlphaFoldDB" id="A0A087CHR6"/>
<proteinExistence type="predicted"/>
<accession>A0A087CHR6</accession>
<evidence type="ECO:0000256" key="2">
    <source>
        <dbReference type="ARBA" id="ARBA00023002"/>
    </source>
</evidence>
<dbReference type="Gene3D" id="3.50.50.60">
    <property type="entry name" value="FAD/NAD(P)-binding domain"/>
    <property type="match status" value="2"/>
</dbReference>
<dbReference type="InterPro" id="IPR017561">
    <property type="entry name" value="AhpF_homologue_put"/>
</dbReference>
<reference evidence="7 8" key="1">
    <citation type="submission" date="2014-03" db="EMBL/GenBank/DDBJ databases">
        <title>Genomics of Bifidobacteria.</title>
        <authorList>
            <person name="Ventura M."/>
            <person name="Milani C."/>
            <person name="Lugli G.A."/>
        </authorList>
    </citation>
    <scope>NUCLEOTIDE SEQUENCE [LARGE SCALE GENOMIC DNA]</scope>
    <source>
        <strain evidence="7 8">LMG 21775</strain>
    </source>
</reference>
<keyword evidence="1" id="KW-0285">Flavoprotein</keyword>
<dbReference type="STRING" id="218140.BPSY_0607"/>
<dbReference type="GeneID" id="98299820"/>
<dbReference type="Pfam" id="PF13192">
    <property type="entry name" value="Thioredoxin_3"/>
    <property type="match status" value="1"/>
</dbReference>
<dbReference type="eggNOG" id="COG0492">
    <property type="taxonomic scope" value="Bacteria"/>
</dbReference>
<dbReference type="GO" id="GO:0004791">
    <property type="term" value="F:thioredoxin-disulfide reductase (NADPH) activity"/>
    <property type="evidence" value="ECO:0007669"/>
    <property type="project" value="UniProtKB-EC"/>
</dbReference>
<feature type="region of interest" description="Disordered" evidence="4">
    <location>
        <begin position="329"/>
        <end position="366"/>
    </location>
</feature>
<evidence type="ECO:0000259" key="5">
    <source>
        <dbReference type="Pfam" id="PF07992"/>
    </source>
</evidence>
<sequence>MTQGSAATTAAKTTDPDLYDVVVIGGGPAGLTAGLYLARARYRTLILEKEDFGGQITITAEVVNYPGIAKTTGKALTDTMHAQAKDFGAEFKSAEATGIDAEGDIKVVHTNRGDIRTFGVLIASGASPRKLGFQGENEYAGRGVAYCATCDGEFFTGKEVLVVGGGFAAAEESVFLTKYASKVTLLVREEDFTCDAGVAQEAKDDPNIEIHYHTELDEVSAGQGGLSEATIHDVHTGESKLWKPTTSDTFGVFVFAGYVPQTAVVKGLVDLDDYGYVITDSHLQTSVEGIYAAGDLCQKHLRQVVTATADGASAAVELERYASQLSDKTGLLPVRPTGSTSNKETTTTPAGTSPAPAPTPQSADSAKASQSASALFSADVKAQLSMVFSRLVKPAVLRLELDGTPLSKELRGFVGEVVALSGGKLSSVVSDDTAEVDDEGKARFDPAGVLPVARPCVRICTANEQGDLVPTGLAFHGVPSGHEFNSFVLGIYNAAGPGQALEDDVKERIDGLSKPVDVMLLVSLTCTMCPETVLSSQRIAAANPKVRAEAYDVSHFPELKEQYGVMSVPCIVINHDDGQQTVEFGKKSVPQMLDLIGA</sequence>
<evidence type="ECO:0000256" key="3">
    <source>
        <dbReference type="ARBA" id="ARBA00048132"/>
    </source>
</evidence>
<comment type="catalytic activity">
    <reaction evidence="3">
        <text>[thioredoxin]-dithiol + NADP(+) = [thioredoxin]-disulfide + NADPH + H(+)</text>
        <dbReference type="Rhea" id="RHEA:20345"/>
        <dbReference type="Rhea" id="RHEA-COMP:10698"/>
        <dbReference type="Rhea" id="RHEA-COMP:10700"/>
        <dbReference type="ChEBI" id="CHEBI:15378"/>
        <dbReference type="ChEBI" id="CHEBI:29950"/>
        <dbReference type="ChEBI" id="CHEBI:50058"/>
        <dbReference type="ChEBI" id="CHEBI:57783"/>
        <dbReference type="ChEBI" id="CHEBI:58349"/>
        <dbReference type="EC" id="1.8.1.9"/>
    </reaction>
</comment>
<dbReference type="PRINTS" id="PR00368">
    <property type="entry name" value="FADPNR"/>
</dbReference>
<name>A0A087CHR6_9BIFI</name>
<dbReference type="SUPFAM" id="SSF51905">
    <property type="entry name" value="FAD/NAD(P)-binding domain"/>
    <property type="match status" value="1"/>
</dbReference>
<dbReference type="SUPFAM" id="SSF52833">
    <property type="entry name" value="Thioredoxin-like"/>
    <property type="match status" value="2"/>
</dbReference>
<dbReference type="Gene3D" id="3.40.30.80">
    <property type="match status" value="1"/>
</dbReference>
<evidence type="ECO:0000313" key="8">
    <source>
        <dbReference type="Proteomes" id="UP000029050"/>
    </source>
</evidence>
<organism evidence="7 8">
    <name type="scientific">Bifidobacterium psychraerophilum</name>
    <dbReference type="NCBI Taxonomy" id="218140"/>
    <lineage>
        <taxon>Bacteria</taxon>
        <taxon>Bacillati</taxon>
        <taxon>Actinomycetota</taxon>
        <taxon>Actinomycetes</taxon>
        <taxon>Bifidobacteriales</taxon>
        <taxon>Bifidobacteriaceae</taxon>
        <taxon>Bifidobacterium</taxon>
    </lineage>
</organism>
<dbReference type="InterPro" id="IPR036188">
    <property type="entry name" value="FAD/NAD-bd_sf"/>
</dbReference>
<dbReference type="InterPro" id="IPR012336">
    <property type="entry name" value="Thioredoxin-like_fold"/>
</dbReference>
<comment type="caution">
    <text evidence="7">The sequence shown here is derived from an EMBL/GenBank/DDBJ whole genome shotgun (WGS) entry which is preliminary data.</text>
</comment>
<feature type="domain" description="Thioredoxin-like fold" evidence="6">
    <location>
        <begin position="518"/>
        <end position="574"/>
    </location>
</feature>
<dbReference type="PRINTS" id="PR00469">
    <property type="entry name" value="PNDRDTASEII"/>
</dbReference>
<dbReference type="EMBL" id="JGZI01000008">
    <property type="protein sequence ID" value="KFI82816.1"/>
    <property type="molecule type" value="Genomic_DNA"/>
</dbReference>
<keyword evidence="8" id="KW-1185">Reference proteome</keyword>
<feature type="compositionally biased region" description="Low complexity" evidence="4">
    <location>
        <begin position="337"/>
        <end position="366"/>
    </location>
</feature>
<dbReference type="NCBIfam" id="TIGR03143">
    <property type="entry name" value="AhpF_homolog"/>
    <property type="match status" value="1"/>
</dbReference>
<evidence type="ECO:0000313" key="7">
    <source>
        <dbReference type="EMBL" id="KFI82816.1"/>
    </source>
</evidence>
<protein>
    <submittedName>
        <fullName evidence="7">Thioredoxin reductase</fullName>
        <ecNumber evidence="7">1.8.1.9</ecNumber>
    </submittedName>
</protein>
<dbReference type="Pfam" id="PF07992">
    <property type="entry name" value="Pyr_redox_2"/>
    <property type="match status" value="1"/>
</dbReference>